<comment type="caution">
    <text evidence="5">The sequence shown here is derived from an EMBL/GenBank/DDBJ whole genome shotgun (WGS) entry which is preliminary data.</text>
</comment>
<dbReference type="InterPro" id="IPR013785">
    <property type="entry name" value="Aldolase_TIM"/>
</dbReference>
<evidence type="ECO:0000256" key="2">
    <source>
        <dbReference type="ARBA" id="ARBA00022723"/>
    </source>
</evidence>
<evidence type="ECO:0000256" key="1">
    <source>
        <dbReference type="ARBA" id="ARBA00009405"/>
    </source>
</evidence>
<dbReference type="GO" id="GO:0046951">
    <property type="term" value="P:ketone body biosynthetic process"/>
    <property type="evidence" value="ECO:0007669"/>
    <property type="project" value="TreeGrafter"/>
</dbReference>
<dbReference type="InterPro" id="IPR000891">
    <property type="entry name" value="PYR_CT"/>
</dbReference>
<dbReference type="Pfam" id="PF00682">
    <property type="entry name" value="HMGL-like"/>
    <property type="match status" value="1"/>
</dbReference>
<keyword evidence="2" id="KW-0479">Metal-binding</keyword>
<keyword evidence="6" id="KW-1185">Reference proteome</keyword>
<dbReference type="GO" id="GO:0046872">
    <property type="term" value="F:metal ion binding"/>
    <property type="evidence" value="ECO:0007669"/>
    <property type="project" value="UniProtKB-KW"/>
</dbReference>
<name>A0A2S9JKV3_9SPHI</name>
<sequence>MSNNVIQLIECPRDAIQGIQDFIPTAKKITYINQLIDSNLFYCIDFGSFVSPKAVSQMQDTARVLAGIEKKNETKLLAIIVNERGAEIAKPMDKIDFLGYPFSISETFQRRNANSTIAESFRRVERIKNIMASGKQEIVIYISMAFGNPYGDSWNTDLVLKWIEELSALGISRFSIADTTSEASPESIKMLFSLIKRTFPALAFSVHLHSKEENALSKIEAAYDVGCRVFEGAILGYGGCPFAQNDLVGNIPMEMLLRRFKNVENESKIQALLEGFHELILFKK</sequence>
<evidence type="ECO:0000313" key="6">
    <source>
        <dbReference type="Proteomes" id="UP000238642"/>
    </source>
</evidence>
<feature type="domain" description="Pyruvate carboxyltransferase" evidence="4">
    <location>
        <begin position="5"/>
        <end position="273"/>
    </location>
</feature>
<dbReference type="AlphaFoldDB" id="A0A2S9JKV3"/>
<dbReference type="PROSITE" id="PS50991">
    <property type="entry name" value="PYR_CT"/>
    <property type="match status" value="1"/>
</dbReference>
<organism evidence="5 6">
    <name type="scientific">Sphingobacterium gobiense</name>
    <dbReference type="NCBI Taxonomy" id="1382456"/>
    <lineage>
        <taxon>Bacteria</taxon>
        <taxon>Pseudomonadati</taxon>
        <taxon>Bacteroidota</taxon>
        <taxon>Sphingobacteriia</taxon>
        <taxon>Sphingobacteriales</taxon>
        <taxon>Sphingobacteriaceae</taxon>
        <taxon>Sphingobacterium</taxon>
    </lineage>
</organism>
<dbReference type="OrthoDB" id="9784013at2"/>
<evidence type="ECO:0000259" key="4">
    <source>
        <dbReference type="PROSITE" id="PS50991"/>
    </source>
</evidence>
<dbReference type="InterPro" id="IPR043594">
    <property type="entry name" value="HMGL"/>
</dbReference>
<dbReference type="GO" id="GO:0004419">
    <property type="term" value="F:hydroxymethylglutaryl-CoA lyase activity"/>
    <property type="evidence" value="ECO:0007669"/>
    <property type="project" value="TreeGrafter"/>
</dbReference>
<evidence type="ECO:0000313" key="5">
    <source>
        <dbReference type="EMBL" id="PRD53785.1"/>
    </source>
</evidence>
<proteinExistence type="inferred from homology"/>
<protein>
    <submittedName>
        <fullName evidence="5">Hydroxymethylglutaryl-CoA lyase</fullName>
    </submittedName>
</protein>
<comment type="similarity">
    <text evidence="1">Belongs to the HMG-CoA lyase family.</text>
</comment>
<dbReference type="Proteomes" id="UP000238642">
    <property type="component" value="Unassembled WGS sequence"/>
</dbReference>
<dbReference type="PANTHER" id="PTHR42738:SF7">
    <property type="entry name" value="HYDROXYMETHYLGLUTARYL-COA LYASE"/>
    <property type="match status" value="1"/>
</dbReference>
<dbReference type="Gene3D" id="3.20.20.70">
    <property type="entry name" value="Aldolase class I"/>
    <property type="match status" value="1"/>
</dbReference>
<dbReference type="SUPFAM" id="SSF51569">
    <property type="entry name" value="Aldolase"/>
    <property type="match status" value="1"/>
</dbReference>
<keyword evidence="3 5" id="KW-0456">Lyase</keyword>
<reference evidence="5 6" key="1">
    <citation type="submission" date="2018-02" db="EMBL/GenBank/DDBJ databases">
        <title>The draft genome of Sphingobacterium gobiense H7.</title>
        <authorList>
            <person name="Li L."/>
            <person name="Liu L."/>
            <person name="Zhang X."/>
            <person name="Wang T."/>
            <person name="Liang L."/>
        </authorList>
    </citation>
    <scope>NUCLEOTIDE SEQUENCE [LARGE SCALE GENOMIC DNA]</scope>
    <source>
        <strain evidence="5 6">ACCC 05757</strain>
    </source>
</reference>
<evidence type="ECO:0000256" key="3">
    <source>
        <dbReference type="ARBA" id="ARBA00023239"/>
    </source>
</evidence>
<gene>
    <name evidence="5" type="ORF">C5749_09695</name>
</gene>
<accession>A0A2S9JKV3</accession>
<dbReference type="GO" id="GO:0006552">
    <property type="term" value="P:L-leucine catabolic process"/>
    <property type="evidence" value="ECO:0007669"/>
    <property type="project" value="TreeGrafter"/>
</dbReference>
<dbReference type="EMBL" id="PVBS01000002">
    <property type="protein sequence ID" value="PRD53785.1"/>
    <property type="molecule type" value="Genomic_DNA"/>
</dbReference>
<dbReference type="PANTHER" id="PTHR42738">
    <property type="entry name" value="HYDROXYMETHYLGLUTARYL-COA LYASE"/>
    <property type="match status" value="1"/>
</dbReference>